<dbReference type="AlphaFoldDB" id="A0AB34K570"/>
<evidence type="ECO:0000256" key="1">
    <source>
        <dbReference type="SAM" id="MobiDB-lite"/>
    </source>
</evidence>
<feature type="region of interest" description="Disordered" evidence="1">
    <location>
        <begin position="80"/>
        <end position="99"/>
    </location>
</feature>
<evidence type="ECO:0000313" key="2">
    <source>
        <dbReference type="EMBL" id="KAL1528121.1"/>
    </source>
</evidence>
<feature type="region of interest" description="Disordered" evidence="1">
    <location>
        <begin position="301"/>
        <end position="329"/>
    </location>
</feature>
<accession>A0AB34K570</accession>
<dbReference type="PANTHER" id="PTHR31362">
    <property type="entry name" value="GLYCOSYLTRANSFERASE STELLO1-RELATED"/>
    <property type="match status" value="1"/>
</dbReference>
<evidence type="ECO:0000313" key="3">
    <source>
        <dbReference type="Proteomes" id="UP001515480"/>
    </source>
</evidence>
<dbReference type="EMBL" id="JBGBPQ010000002">
    <property type="protein sequence ID" value="KAL1528121.1"/>
    <property type="molecule type" value="Genomic_DNA"/>
</dbReference>
<organism evidence="2 3">
    <name type="scientific">Prymnesium parvum</name>
    <name type="common">Toxic golden alga</name>
    <dbReference type="NCBI Taxonomy" id="97485"/>
    <lineage>
        <taxon>Eukaryota</taxon>
        <taxon>Haptista</taxon>
        <taxon>Haptophyta</taxon>
        <taxon>Prymnesiophyceae</taxon>
        <taxon>Prymnesiales</taxon>
        <taxon>Prymnesiaceae</taxon>
        <taxon>Prymnesium</taxon>
    </lineage>
</organism>
<protein>
    <recommendedName>
        <fullName evidence="4">Glycosyltransferase 2-like domain-containing protein</fullName>
    </recommendedName>
</protein>
<name>A0AB34K570_PRYPA</name>
<keyword evidence="3" id="KW-1185">Reference proteome</keyword>
<evidence type="ECO:0008006" key="4">
    <source>
        <dbReference type="Google" id="ProtNLM"/>
    </source>
</evidence>
<gene>
    <name evidence="2" type="ORF">AB1Y20_009485</name>
</gene>
<reference evidence="2 3" key="1">
    <citation type="journal article" date="2024" name="Science">
        <title>Giant polyketide synthase enzymes in the biosynthesis of giant marine polyether toxins.</title>
        <authorList>
            <person name="Fallon T.R."/>
            <person name="Shende V.V."/>
            <person name="Wierzbicki I.H."/>
            <person name="Pendleton A.L."/>
            <person name="Watervoot N.F."/>
            <person name="Auber R.P."/>
            <person name="Gonzalez D.J."/>
            <person name="Wisecaver J.H."/>
            <person name="Moore B.S."/>
        </authorList>
    </citation>
    <scope>NUCLEOTIDE SEQUENCE [LARGE SCALE GENOMIC DNA]</scope>
    <source>
        <strain evidence="2 3">12B1</strain>
    </source>
</reference>
<dbReference type="InterPro" id="IPR005049">
    <property type="entry name" value="STL-like"/>
</dbReference>
<dbReference type="PANTHER" id="PTHR31362:SF0">
    <property type="entry name" value="EXOSTOSIN DOMAIN-CONTAINING PROTEIN-RELATED"/>
    <property type="match status" value="1"/>
</dbReference>
<dbReference type="Proteomes" id="UP001515480">
    <property type="component" value="Unassembled WGS sequence"/>
</dbReference>
<dbReference type="Pfam" id="PF03385">
    <property type="entry name" value="STELLO"/>
    <property type="match status" value="1"/>
</dbReference>
<sequence length="488" mass="53514">MSTAPNGRMLREAGALAAAALAGALVTAFVLSLSTPLDIGAKFSAGEGGGVGASWASNGLSESSSGSLFRAVRSRTYQGPRLFSGASPSPTKSKAMSRLPLPKGRSCKNWAVTTTIFPPTKTVNQISALADWCLVIAGDKKTPKVYNVSGSAIYLSPEDQKKLNFKTSGLLRWNHFGRKNLGFLYAIQHGARWVYDTDDDNELQRPDVGIPLPRLSAMVAEVSSSHPVYNLYPSLSTVKSSWPRGFPLDSIKDNWSTSAAVRRRAWYTRHVGVIQSLADHDPDVDGIYRLTQPLPFEFPAAGGSNDDRYGGSKQQSRRSEPGAASRSKAKAEELGLITLRAGTMMPYNAQATLHAYHALWGLLLPITVHGRVTDIWRAYFTQRLLWDLGSRIAFSTPWVTQFRNAHNYLADFNSELPLYQQSGSLVELLLKWRPTSTSIAGRLEELYILMYEVNVIGMADVQLVQAWIDDLISVGYEFPPLSPTHFGS</sequence>
<proteinExistence type="predicted"/>
<comment type="caution">
    <text evidence="2">The sequence shown here is derived from an EMBL/GenBank/DDBJ whole genome shotgun (WGS) entry which is preliminary data.</text>
</comment>